<keyword evidence="4" id="KW-1185">Reference proteome</keyword>
<feature type="domain" description="CAAX prenyl protease 2/Lysostaphin resistance protein A-like" evidence="2">
    <location>
        <begin position="151"/>
        <end position="242"/>
    </location>
</feature>
<dbReference type="AlphaFoldDB" id="A0A841AJ23"/>
<name>A0A841AJ23_9MICO</name>
<dbReference type="Pfam" id="PF02517">
    <property type="entry name" value="Rce1-like"/>
    <property type="match status" value="1"/>
</dbReference>
<dbReference type="GO" id="GO:0080120">
    <property type="term" value="P:CAAX-box protein maturation"/>
    <property type="evidence" value="ECO:0007669"/>
    <property type="project" value="UniProtKB-ARBA"/>
</dbReference>
<evidence type="ECO:0000259" key="2">
    <source>
        <dbReference type="Pfam" id="PF02517"/>
    </source>
</evidence>
<reference evidence="3 4" key="1">
    <citation type="submission" date="2020-08" db="EMBL/GenBank/DDBJ databases">
        <title>Sequencing the genomes of 1000 actinobacteria strains.</title>
        <authorList>
            <person name="Klenk H.-P."/>
        </authorList>
    </citation>
    <scope>NUCLEOTIDE SEQUENCE [LARGE SCALE GENOMIC DNA]</scope>
    <source>
        <strain evidence="3 4">DSM 105784</strain>
    </source>
</reference>
<dbReference type="GO" id="GO:0004175">
    <property type="term" value="F:endopeptidase activity"/>
    <property type="evidence" value="ECO:0007669"/>
    <property type="project" value="UniProtKB-ARBA"/>
</dbReference>
<protein>
    <submittedName>
        <fullName evidence="3">Membrane protease YdiL (CAAX protease family)</fullName>
    </submittedName>
</protein>
<gene>
    <name evidence="3" type="ORF">HD599_000757</name>
</gene>
<dbReference type="InterPro" id="IPR003675">
    <property type="entry name" value="Rce1/LyrA-like_dom"/>
</dbReference>
<feature type="transmembrane region" description="Helical" evidence="1">
    <location>
        <begin position="149"/>
        <end position="166"/>
    </location>
</feature>
<evidence type="ECO:0000313" key="4">
    <source>
        <dbReference type="Proteomes" id="UP000536685"/>
    </source>
</evidence>
<feature type="transmembrane region" description="Helical" evidence="1">
    <location>
        <begin position="21"/>
        <end position="41"/>
    </location>
</feature>
<feature type="transmembrane region" description="Helical" evidence="1">
    <location>
        <begin position="230"/>
        <end position="251"/>
    </location>
</feature>
<evidence type="ECO:0000256" key="1">
    <source>
        <dbReference type="SAM" id="Phobius"/>
    </source>
</evidence>
<keyword evidence="1" id="KW-0472">Membrane</keyword>
<dbReference type="RefSeq" id="WP_184233768.1">
    <property type="nucleotide sequence ID" value="NZ_JACHMJ010000001.1"/>
</dbReference>
<proteinExistence type="predicted"/>
<keyword evidence="3" id="KW-0645">Protease</keyword>
<dbReference type="GO" id="GO:0006508">
    <property type="term" value="P:proteolysis"/>
    <property type="evidence" value="ECO:0007669"/>
    <property type="project" value="UniProtKB-KW"/>
</dbReference>
<feature type="transmembrane region" description="Helical" evidence="1">
    <location>
        <begin position="178"/>
        <end position="197"/>
    </location>
</feature>
<feature type="transmembrane region" description="Helical" evidence="1">
    <location>
        <begin position="112"/>
        <end position="133"/>
    </location>
</feature>
<organism evidence="3 4">
    <name type="scientific">Conyzicola lurida</name>
    <dbReference type="NCBI Taxonomy" id="1172621"/>
    <lineage>
        <taxon>Bacteria</taxon>
        <taxon>Bacillati</taxon>
        <taxon>Actinomycetota</taxon>
        <taxon>Actinomycetes</taxon>
        <taxon>Micrococcales</taxon>
        <taxon>Microbacteriaceae</taxon>
        <taxon>Conyzicola</taxon>
    </lineage>
</organism>
<keyword evidence="1" id="KW-1133">Transmembrane helix</keyword>
<feature type="transmembrane region" description="Helical" evidence="1">
    <location>
        <begin position="69"/>
        <end position="91"/>
    </location>
</feature>
<evidence type="ECO:0000313" key="3">
    <source>
        <dbReference type="EMBL" id="MBB5842434.1"/>
    </source>
</evidence>
<sequence>MNETFTRPTLDASPRRIRWEIAIVLGLSLGASAVYSVVSIVNRLTLEQALGDQSASLNTSLSSRPTFDLVYQVLGVFFDLMPVALVVFLLWQAGRPHLGRLGIDGTRPLRDGLGGVALAAAIGIPGLAVYLGGRALGISVDVNPAALDAYWWTVPVLILSALRAALTEEVIVVGYLYARLLDLGWGRWKIIVGAALLRGTYHLYQGFGAFVGNFAMGLLFGWLYTRFGRLVPLVVAHFVLDAAIFVGYPWAADTFPTLFG</sequence>
<keyword evidence="3" id="KW-0378">Hydrolase</keyword>
<dbReference type="Proteomes" id="UP000536685">
    <property type="component" value="Unassembled WGS sequence"/>
</dbReference>
<comment type="caution">
    <text evidence="3">The sequence shown here is derived from an EMBL/GenBank/DDBJ whole genome shotgun (WGS) entry which is preliminary data.</text>
</comment>
<keyword evidence="1" id="KW-0812">Transmembrane</keyword>
<feature type="transmembrane region" description="Helical" evidence="1">
    <location>
        <begin position="203"/>
        <end position="223"/>
    </location>
</feature>
<dbReference type="EMBL" id="JACHMJ010000001">
    <property type="protein sequence ID" value="MBB5842434.1"/>
    <property type="molecule type" value="Genomic_DNA"/>
</dbReference>
<accession>A0A841AJ23</accession>